<gene>
    <name evidence="1" type="ORF">Cflav_PD5980</name>
</gene>
<keyword evidence="2" id="KW-1185">Reference proteome</keyword>
<organism evidence="1 2">
    <name type="scientific">Pedosphaera parvula (strain Ellin514)</name>
    <dbReference type="NCBI Taxonomy" id="320771"/>
    <lineage>
        <taxon>Bacteria</taxon>
        <taxon>Pseudomonadati</taxon>
        <taxon>Verrucomicrobiota</taxon>
        <taxon>Pedosphaerae</taxon>
        <taxon>Pedosphaerales</taxon>
        <taxon>Pedosphaeraceae</taxon>
        <taxon>Pedosphaera</taxon>
    </lineage>
</organism>
<reference evidence="1 2" key="1">
    <citation type="journal article" date="2011" name="J. Bacteriol.">
        <title>Genome sequence of 'Pedosphaera parvula' Ellin514, an aerobic Verrucomicrobial isolate from pasture soil.</title>
        <authorList>
            <person name="Kant R."/>
            <person name="van Passel M.W."/>
            <person name="Sangwan P."/>
            <person name="Palva A."/>
            <person name="Lucas S."/>
            <person name="Copeland A."/>
            <person name="Lapidus A."/>
            <person name="Glavina Del Rio T."/>
            <person name="Dalin E."/>
            <person name="Tice H."/>
            <person name="Bruce D."/>
            <person name="Goodwin L."/>
            <person name="Pitluck S."/>
            <person name="Chertkov O."/>
            <person name="Larimer F.W."/>
            <person name="Land M.L."/>
            <person name="Hauser L."/>
            <person name="Brettin T.S."/>
            <person name="Detter J.C."/>
            <person name="Han S."/>
            <person name="de Vos W.M."/>
            <person name="Janssen P.H."/>
            <person name="Smidt H."/>
        </authorList>
    </citation>
    <scope>NUCLEOTIDE SEQUENCE [LARGE SCALE GENOMIC DNA]</scope>
    <source>
        <strain evidence="1 2">Ellin514</strain>
    </source>
</reference>
<evidence type="ECO:0000313" key="2">
    <source>
        <dbReference type="Proteomes" id="UP000003688"/>
    </source>
</evidence>
<accession>B9XA04</accession>
<sequence>MPLAPEQERIKNALAKWMTGFSHLAPPKAISPISQAFDIWLQQFSRTETN</sequence>
<name>B9XA04_PEDPL</name>
<proteinExistence type="predicted"/>
<dbReference type="Proteomes" id="UP000003688">
    <property type="component" value="Unassembled WGS sequence"/>
</dbReference>
<dbReference type="AlphaFoldDB" id="B9XA04"/>
<dbReference type="STRING" id="320771.Cflav_PD5980"/>
<protein>
    <submittedName>
        <fullName evidence="1">Uncharacterized protein</fullName>
    </submittedName>
</protein>
<comment type="caution">
    <text evidence="1">The sequence shown here is derived from an EMBL/GenBank/DDBJ whole genome shotgun (WGS) entry which is preliminary data.</text>
</comment>
<evidence type="ECO:0000313" key="1">
    <source>
        <dbReference type="EMBL" id="EEF63345.1"/>
    </source>
</evidence>
<dbReference type="EMBL" id="ABOX02000001">
    <property type="protein sequence ID" value="EEF63345.1"/>
    <property type="molecule type" value="Genomic_DNA"/>
</dbReference>